<gene>
    <name evidence="2" type="ORF">DEO72_LG7g909</name>
</gene>
<feature type="compositionally biased region" description="Basic residues" evidence="1">
    <location>
        <begin position="1"/>
        <end position="14"/>
    </location>
</feature>
<protein>
    <submittedName>
        <fullName evidence="2">Uncharacterized protein</fullName>
    </submittedName>
</protein>
<evidence type="ECO:0000313" key="3">
    <source>
        <dbReference type="Proteomes" id="UP000501690"/>
    </source>
</evidence>
<keyword evidence="3" id="KW-1185">Reference proteome</keyword>
<organism evidence="2 3">
    <name type="scientific">Vigna unguiculata</name>
    <name type="common">Cowpea</name>
    <dbReference type="NCBI Taxonomy" id="3917"/>
    <lineage>
        <taxon>Eukaryota</taxon>
        <taxon>Viridiplantae</taxon>
        <taxon>Streptophyta</taxon>
        <taxon>Embryophyta</taxon>
        <taxon>Tracheophyta</taxon>
        <taxon>Spermatophyta</taxon>
        <taxon>Magnoliopsida</taxon>
        <taxon>eudicotyledons</taxon>
        <taxon>Gunneridae</taxon>
        <taxon>Pentapetalae</taxon>
        <taxon>rosids</taxon>
        <taxon>fabids</taxon>
        <taxon>Fabales</taxon>
        <taxon>Fabaceae</taxon>
        <taxon>Papilionoideae</taxon>
        <taxon>50 kb inversion clade</taxon>
        <taxon>NPAAA clade</taxon>
        <taxon>indigoferoid/millettioid clade</taxon>
        <taxon>Phaseoleae</taxon>
        <taxon>Vigna</taxon>
    </lineage>
</organism>
<feature type="region of interest" description="Disordered" evidence="1">
    <location>
        <begin position="1"/>
        <end position="66"/>
    </location>
</feature>
<sequence length="129" mass="14544">MQVVVRKIKGKRVPPRQPNNTKPPWSERLDDRSASTAGAAPNTTPSFHSNPFFAETPHSRGSPIQIPLTTKMEAIISTKMIGKDELKGWMIARTTKPLPEQRYRKLGFEFRNGKRHATALLEGDRHDAD</sequence>
<dbReference type="Proteomes" id="UP000501690">
    <property type="component" value="Linkage Group LG7"/>
</dbReference>
<dbReference type="AlphaFoldDB" id="A0A4D6ME41"/>
<reference evidence="2 3" key="1">
    <citation type="submission" date="2019-04" db="EMBL/GenBank/DDBJ databases">
        <title>An improved genome assembly and genetic linkage map for asparagus bean, Vigna unguiculata ssp. sesquipedialis.</title>
        <authorList>
            <person name="Xia Q."/>
            <person name="Zhang R."/>
            <person name="Dong Y."/>
        </authorList>
    </citation>
    <scope>NUCLEOTIDE SEQUENCE [LARGE SCALE GENOMIC DNA]</scope>
    <source>
        <tissue evidence="2">Leaf</tissue>
    </source>
</reference>
<evidence type="ECO:0000256" key="1">
    <source>
        <dbReference type="SAM" id="MobiDB-lite"/>
    </source>
</evidence>
<dbReference type="EMBL" id="CP039351">
    <property type="protein sequence ID" value="QCD99625.1"/>
    <property type="molecule type" value="Genomic_DNA"/>
</dbReference>
<name>A0A4D6ME41_VIGUN</name>
<accession>A0A4D6ME41</accession>
<proteinExistence type="predicted"/>
<evidence type="ECO:0000313" key="2">
    <source>
        <dbReference type="EMBL" id="QCD99625.1"/>
    </source>
</evidence>